<evidence type="ECO:0000313" key="17">
    <source>
        <dbReference type="Proteomes" id="UP000273977"/>
    </source>
</evidence>
<dbReference type="PROSITE" id="PS50972">
    <property type="entry name" value="PTERIN_BINDING"/>
    <property type="match status" value="1"/>
</dbReference>
<dbReference type="GO" id="GO:0004156">
    <property type="term" value="F:dihydropteroate synthase activity"/>
    <property type="evidence" value="ECO:0007669"/>
    <property type="project" value="UniProtKB-EC"/>
</dbReference>
<dbReference type="PROSITE" id="PS00793">
    <property type="entry name" value="DHPS_2"/>
    <property type="match status" value="1"/>
</dbReference>
<keyword evidence="9 14" id="KW-0460">Magnesium</keyword>
<keyword evidence="8 14" id="KW-0479">Metal-binding</keyword>
<dbReference type="NCBIfam" id="TIGR01496">
    <property type="entry name" value="DHPS"/>
    <property type="match status" value="1"/>
</dbReference>
<evidence type="ECO:0000256" key="1">
    <source>
        <dbReference type="ARBA" id="ARBA00000012"/>
    </source>
</evidence>
<evidence type="ECO:0000256" key="10">
    <source>
        <dbReference type="ARBA" id="ARBA00022909"/>
    </source>
</evidence>
<evidence type="ECO:0000256" key="8">
    <source>
        <dbReference type="ARBA" id="ARBA00022723"/>
    </source>
</evidence>
<dbReference type="EC" id="2.5.1.15" evidence="5 14"/>
<evidence type="ECO:0000313" key="16">
    <source>
        <dbReference type="EMBL" id="RPA60500.1"/>
    </source>
</evidence>
<evidence type="ECO:0000256" key="3">
    <source>
        <dbReference type="ARBA" id="ARBA00004763"/>
    </source>
</evidence>
<dbReference type="EMBL" id="RKMG01000014">
    <property type="protein sequence ID" value="RPA60500.1"/>
    <property type="molecule type" value="Genomic_DNA"/>
</dbReference>
<dbReference type="SUPFAM" id="SSF51717">
    <property type="entry name" value="Dihydropteroate synthetase-like"/>
    <property type="match status" value="1"/>
</dbReference>
<organism evidence="16 17">
    <name type="scientific">Aerococcus agrisoli</name>
    <dbReference type="NCBI Taxonomy" id="2487350"/>
    <lineage>
        <taxon>Bacteria</taxon>
        <taxon>Bacillati</taxon>
        <taxon>Bacillota</taxon>
        <taxon>Bacilli</taxon>
        <taxon>Lactobacillales</taxon>
        <taxon>Aerococcaceae</taxon>
        <taxon>Aerococcus</taxon>
    </lineage>
</organism>
<dbReference type="Proteomes" id="UP000273977">
    <property type="component" value="Unassembled WGS sequence"/>
</dbReference>
<protein>
    <recommendedName>
        <fullName evidence="6 14">Dihydropteroate synthase</fullName>
        <shortName evidence="14">DHPS</shortName>
        <ecNumber evidence="5 14">2.5.1.15</ecNumber>
    </recommendedName>
    <alternativeName>
        <fullName evidence="11 14">Dihydropteroate pyrophosphorylase</fullName>
    </alternativeName>
</protein>
<keyword evidence="10 14" id="KW-0289">Folate biosynthesis</keyword>
<comment type="subunit">
    <text evidence="13">Homodimer or homotrimer.</text>
</comment>
<dbReference type="InterPro" id="IPR045031">
    <property type="entry name" value="DHP_synth-like"/>
</dbReference>
<reference evidence="16 17" key="1">
    <citation type="submission" date="2018-11" db="EMBL/GenBank/DDBJ databases">
        <title>Aerococcus sp. SJQ22, whole genome shotgun sequence.</title>
        <authorList>
            <person name="Sun L."/>
            <person name="Gao X."/>
            <person name="Chen W."/>
            <person name="Huang K."/>
        </authorList>
    </citation>
    <scope>NUCLEOTIDE SEQUENCE [LARGE SCALE GENOMIC DNA]</scope>
    <source>
        <strain evidence="16 17">SJQ22</strain>
    </source>
</reference>
<proteinExistence type="inferred from homology"/>
<comment type="caution">
    <text evidence="16">The sequence shown here is derived from an EMBL/GenBank/DDBJ whole genome shotgun (WGS) entry which is preliminary data.</text>
</comment>
<comment type="cofactor">
    <cofactor evidence="2 14">
        <name>Mg(2+)</name>
        <dbReference type="ChEBI" id="CHEBI:18420"/>
    </cofactor>
</comment>
<name>A0A3N4GPF9_9LACT</name>
<comment type="catalytic activity">
    <reaction evidence="1">
        <text>(7,8-dihydropterin-6-yl)methyl diphosphate + 4-aminobenzoate = 7,8-dihydropteroate + diphosphate</text>
        <dbReference type="Rhea" id="RHEA:19949"/>
        <dbReference type="ChEBI" id="CHEBI:17836"/>
        <dbReference type="ChEBI" id="CHEBI:17839"/>
        <dbReference type="ChEBI" id="CHEBI:33019"/>
        <dbReference type="ChEBI" id="CHEBI:72950"/>
        <dbReference type="EC" id="2.5.1.15"/>
    </reaction>
</comment>
<gene>
    <name evidence="16" type="primary">folP</name>
    <name evidence="16" type="ORF">EF384_05320</name>
</gene>
<dbReference type="FunFam" id="3.20.20.20:FF:000006">
    <property type="entry name" value="Dihydropteroate synthase"/>
    <property type="match status" value="1"/>
</dbReference>
<dbReference type="OrthoDB" id="9811744at2"/>
<accession>A0A3N4GPF9</accession>
<dbReference type="PANTHER" id="PTHR20941">
    <property type="entry name" value="FOLATE SYNTHESIS PROTEINS"/>
    <property type="match status" value="1"/>
</dbReference>
<evidence type="ECO:0000256" key="13">
    <source>
        <dbReference type="ARBA" id="ARBA00065774"/>
    </source>
</evidence>
<dbReference type="InterPro" id="IPR000489">
    <property type="entry name" value="Pterin-binding_dom"/>
</dbReference>
<sequence length="277" mass="30382">MYIKRLNQNFEFPADHTWMMGILNVTPDSFSDGGSYMTREEIIAQAEKLIADGADIIDVGGESTRPGHVPVTLEEELNRVVPAVEAIRSFSDVLISVDTWKEEVARQVLIAGADIINDQWAATREPEIARVCAVFDAPLILMHNREAYTPYTDVMAEMKVDLQKSIDIALDKGMKYDQLILDPGVGFAKTEDDNLMTIQGLQELTSFNLPILLATSRKGFLGKLVDVPAKDRDVATSATTVSGIFSGADMVRVHNVKVNKEAAVVADAIKRGSLTVD</sequence>
<dbReference type="Gene3D" id="3.20.20.20">
    <property type="entry name" value="Dihydropteroate synthase-like"/>
    <property type="match status" value="1"/>
</dbReference>
<dbReference type="GO" id="GO:0046872">
    <property type="term" value="F:metal ion binding"/>
    <property type="evidence" value="ECO:0007669"/>
    <property type="project" value="UniProtKB-KW"/>
</dbReference>
<keyword evidence="17" id="KW-1185">Reference proteome</keyword>
<dbReference type="AlphaFoldDB" id="A0A3N4GPF9"/>
<evidence type="ECO:0000259" key="15">
    <source>
        <dbReference type="PROSITE" id="PS50972"/>
    </source>
</evidence>
<dbReference type="RefSeq" id="WP_123779985.1">
    <property type="nucleotide sequence ID" value="NZ_RKMG01000014.1"/>
</dbReference>
<evidence type="ECO:0000256" key="5">
    <source>
        <dbReference type="ARBA" id="ARBA00012458"/>
    </source>
</evidence>
<dbReference type="PANTHER" id="PTHR20941:SF1">
    <property type="entry name" value="FOLIC ACID SYNTHESIS PROTEIN FOL1"/>
    <property type="match status" value="1"/>
</dbReference>
<comment type="similarity">
    <text evidence="4 14">Belongs to the DHPS family.</text>
</comment>
<dbReference type="GO" id="GO:0046656">
    <property type="term" value="P:folic acid biosynthetic process"/>
    <property type="evidence" value="ECO:0007669"/>
    <property type="project" value="UniProtKB-KW"/>
</dbReference>
<dbReference type="GO" id="GO:0005829">
    <property type="term" value="C:cytosol"/>
    <property type="evidence" value="ECO:0007669"/>
    <property type="project" value="TreeGrafter"/>
</dbReference>
<dbReference type="Pfam" id="PF00809">
    <property type="entry name" value="Pterin_bind"/>
    <property type="match status" value="1"/>
</dbReference>
<evidence type="ECO:0000256" key="9">
    <source>
        <dbReference type="ARBA" id="ARBA00022842"/>
    </source>
</evidence>
<evidence type="ECO:0000256" key="7">
    <source>
        <dbReference type="ARBA" id="ARBA00022679"/>
    </source>
</evidence>
<evidence type="ECO:0000256" key="4">
    <source>
        <dbReference type="ARBA" id="ARBA00009503"/>
    </source>
</evidence>
<evidence type="ECO:0000256" key="14">
    <source>
        <dbReference type="RuleBase" id="RU361205"/>
    </source>
</evidence>
<dbReference type="PROSITE" id="PS00792">
    <property type="entry name" value="DHPS_1"/>
    <property type="match status" value="1"/>
</dbReference>
<evidence type="ECO:0000256" key="11">
    <source>
        <dbReference type="ARBA" id="ARBA00030193"/>
    </source>
</evidence>
<dbReference type="InterPro" id="IPR006390">
    <property type="entry name" value="DHP_synth_dom"/>
</dbReference>
<dbReference type="CDD" id="cd00739">
    <property type="entry name" value="DHPS"/>
    <property type="match status" value="1"/>
</dbReference>
<dbReference type="UniPathway" id="UPA00077">
    <property type="reaction ID" value="UER00156"/>
</dbReference>
<dbReference type="GO" id="GO:0046654">
    <property type="term" value="P:tetrahydrofolate biosynthetic process"/>
    <property type="evidence" value="ECO:0007669"/>
    <property type="project" value="UniProtKB-UniPathway"/>
</dbReference>
<keyword evidence="7 14" id="KW-0808">Transferase</keyword>
<comment type="pathway">
    <text evidence="3 14">Cofactor biosynthesis; tetrahydrofolate biosynthesis; 7,8-dihydrofolate from 2-amino-4-hydroxy-6-hydroxymethyl-7,8-dihydropteridine diphosphate and 4-aminobenzoate: step 1/2.</text>
</comment>
<dbReference type="InterPro" id="IPR011005">
    <property type="entry name" value="Dihydropteroate_synth-like_sf"/>
</dbReference>
<evidence type="ECO:0000256" key="6">
    <source>
        <dbReference type="ARBA" id="ARBA00016919"/>
    </source>
</evidence>
<evidence type="ECO:0000256" key="12">
    <source>
        <dbReference type="ARBA" id="ARBA00053449"/>
    </source>
</evidence>
<comment type="function">
    <text evidence="12 14">Catalyzes the condensation of para-aminobenzoate (pABA) with 6-hydroxymethyl-7,8-dihydropterin diphosphate (DHPt-PP) to form 7,8-dihydropteroate (H2Pte), the immediate precursor of folate derivatives.</text>
</comment>
<evidence type="ECO:0000256" key="2">
    <source>
        <dbReference type="ARBA" id="ARBA00001946"/>
    </source>
</evidence>
<feature type="domain" description="Pterin-binding" evidence="15">
    <location>
        <begin position="17"/>
        <end position="264"/>
    </location>
</feature>